<dbReference type="FunFam" id="1.10.287.130:FF:000001">
    <property type="entry name" value="Two-component sensor histidine kinase"/>
    <property type="match status" value="1"/>
</dbReference>
<dbReference type="SMART" id="SM00091">
    <property type="entry name" value="PAS"/>
    <property type="match status" value="1"/>
</dbReference>
<evidence type="ECO:0000256" key="7">
    <source>
        <dbReference type="ARBA" id="ARBA00022679"/>
    </source>
</evidence>
<keyword evidence="6" id="KW-0597">Phosphoprotein</keyword>
<dbReference type="InterPro" id="IPR013767">
    <property type="entry name" value="PAS_fold"/>
</dbReference>
<keyword evidence="9" id="KW-0547">Nucleotide-binding</keyword>
<dbReference type="GO" id="GO:0005886">
    <property type="term" value="C:plasma membrane"/>
    <property type="evidence" value="ECO:0007669"/>
    <property type="project" value="UniProtKB-SubCell"/>
</dbReference>
<dbReference type="InterPro" id="IPR004358">
    <property type="entry name" value="Sig_transdc_His_kin-like_C"/>
</dbReference>
<protein>
    <recommendedName>
        <fullName evidence="4">histidine kinase</fullName>
        <ecNumber evidence="4">2.7.13.3</ecNumber>
    </recommendedName>
</protein>
<evidence type="ECO:0000256" key="11">
    <source>
        <dbReference type="ARBA" id="ARBA00022840"/>
    </source>
</evidence>
<evidence type="ECO:0000313" key="20">
    <source>
        <dbReference type="Proteomes" id="UP000282184"/>
    </source>
</evidence>
<evidence type="ECO:0000256" key="15">
    <source>
        <dbReference type="SAM" id="Phobius"/>
    </source>
</evidence>
<dbReference type="CDD" id="cd00082">
    <property type="entry name" value="HisKA"/>
    <property type="match status" value="1"/>
</dbReference>
<dbReference type="SUPFAM" id="SSF158472">
    <property type="entry name" value="HAMP domain-like"/>
    <property type="match status" value="1"/>
</dbReference>
<dbReference type="SUPFAM" id="SSF55874">
    <property type="entry name" value="ATPase domain of HSP90 chaperone/DNA topoisomerase II/histidine kinase"/>
    <property type="match status" value="1"/>
</dbReference>
<keyword evidence="12 15" id="KW-1133">Transmembrane helix</keyword>
<comment type="subcellular location">
    <subcellularLocation>
        <location evidence="2">Cell membrane</location>
    </subcellularLocation>
    <subcellularLocation>
        <location evidence="3">Membrane raft</location>
        <topology evidence="3">Multi-pass membrane protein</topology>
    </subcellularLocation>
</comment>
<dbReference type="EMBL" id="RXOF01000003">
    <property type="protein sequence ID" value="RTQ51715.1"/>
    <property type="molecule type" value="Genomic_DNA"/>
</dbReference>
<dbReference type="EC" id="2.7.13.3" evidence="4"/>
<keyword evidence="14 15" id="KW-0472">Membrane</keyword>
<keyword evidence="20" id="KW-1185">Reference proteome</keyword>
<keyword evidence="8 15" id="KW-0812">Transmembrane</keyword>
<dbReference type="SUPFAM" id="SSF47384">
    <property type="entry name" value="Homodimeric domain of signal transducing histidine kinase"/>
    <property type="match status" value="1"/>
</dbReference>
<evidence type="ECO:0000256" key="14">
    <source>
        <dbReference type="ARBA" id="ARBA00023136"/>
    </source>
</evidence>
<dbReference type="InterPro" id="IPR003594">
    <property type="entry name" value="HATPase_dom"/>
</dbReference>
<dbReference type="Gene3D" id="1.10.287.130">
    <property type="match status" value="1"/>
</dbReference>
<evidence type="ECO:0000259" key="16">
    <source>
        <dbReference type="PROSITE" id="PS50109"/>
    </source>
</evidence>
<evidence type="ECO:0000256" key="6">
    <source>
        <dbReference type="ARBA" id="ARBA00022553"/>
    </source>
</evidence>
<evidence type="ECO:0000313" key="19">
    <source>
        <dbReference type="EMBL" id="RTQ51715.1"/>
    </source>
</evidence>
<dbReference type="SMART" id="SM00388">
    <property type="entry name" value="HisKA"/>
    <property type="match status" value="1"/>
</dbReference>
<dbReference type="GO" id="GO:0000155">
    <property type="term" value="F:phosphorelay sensor kinase activity"/>
    <property type="evidence" value="ECO:0007669"/>
    <property type="project" value="InterPro"/>
</dbReference>
<dbReference type="Pfam" id="PF00989">
    <property type="entry name" value="PAS"/>
    <property type="match status" value="1"/>
</dbReference>
<evidence type="ECO:0000256" key="9">
    <source>
        <dbReference type="ARBA" id="ARBA00022741"/>
    </source>
</evidence>
<dbReference type="PRINTS" id="PR00344">
    <property type="entry name" value="BCTRLSENSOR"/>
</dbReference>
<dbReference type="InterPro" id="IPR035965">
    <property type="entry name" value="PAS-like_dom_sf"/>
</dbReference>
<dbReference type="InterPro" id="IPR005467">
    <property type="entry name" value="His_kinase_dom"/>
</dbReference>
<dbReference type="RefSeq" id="WP_126692607.1">
    <property type="nucleotide sequence ID" value="NZ_RXOF01000003.1"/>
</dbReference>
<evidence type="ECO:0000256" key="4">
    <source>
        <dbReference type="ARBA" id="ARBA00012438"/>
    </source>
</evidence>
<dbReference type="PANTHER" id="PTHR42878">
    <property type="entry name" value="TWO-COMPONENT HISTIDINE KINASE"/>
    <property type="match status" value="1"/>
</dbReference>
<feature type="domain" description="HAMP" evidence="18">
    <location>
        <begin position="188"/>
        <end position="240"/>
    </location>
</feature>
<keyword evidence="13" id="KW-0902">Two-component regulatory system</keyword>
<dbReference type="PANTHER" id="PTHR42878:SF7">
    <property type="entry name" value="SENSOR HISTIDINE KINASE GLRK"/>
    <property type="match status" value="1"/>
</dbReference>
<keyword evidence="10 19" id="KW-0418">Kinase</keyword>
<reference evidence="19 20" key="1">
    <citation type="submission" date="2018-12" db="EMBL/GenBank/DDBJ databases">
        <title>Hymenobacter gummosus sp. nov., isolated from a spring.</title>
        <authorList>
            <person name="Nie L."/>
        </authorList>
    </citation>
    <scope>NUCLEOTIDE SEQUENCE [LARGE SCALE GENOMIC DNA]</scope>
    <source>
        <strain evidence="19 20">KCTC 52166</strain>
    </source>
</reference>
<dbReference type="InterPro" id="IPR003660">
    <property type="entry name" value="HAMP_dom"/>
</dbReference>
<dbReference type="SMART" id="SM00304">
    <property type="entry name" value="HAMP"/>
    <property type="match status" value="1"/>
</dbReference>
<keyword evidence="11" id="KW-0067">ATP-binding</keyword>
<evidence type="ECO:0000259" key="17">
    <source>
        <dbReference type="PROSITE" id="PS50112"/>
    </source>
</evidence>
<evidence type="ECO:0000256" key="10">
    <source>
        <dbReference type="ARBA" id="ARBA00022777"/>
    </source>
</evidence>
<dbReference type="PROSITE" id="PS50112">
    <property type="entry name" value="PAS"/>
    <property type="match status" value="1"/>
</dbReference>
<dbReference type="Gene3D" id="3.30.450.20">
    <property type="entry name" value="PAS domain"/>
    <property type="match status" value="1"/>
</dbReference>
<dbReference type="GO" id="GO:0000156">
    <property type="term" value="F:phosphorelay response regulator activity"/>
    <property type="evidence" value="ECO:0007669"/>
    <property type="project" value="TreeGrafter"/>
</dbReference>
<dbReference type="InterPro" id="IPR036097">
    <property type="entry name" value="HisK_dim/P_sf"/>
</dbReference>
<keyword evidence="5" id="KW-1003">Cell membrane</keyword>
<dbReference type="AlphaFoldDB" id="A0A3S0K783"/>
<dbReference type="FunFam" id="3.30.565.10:FF:000023">
    <property type="entry name" value="PAS domain-containing sensor histidine kinase"/>
    <property type="match status" value="1"/>
</dbReference>
<evidence type="ECO:0000256" key="12">
    <source>
        <dbReference type="ARBA" id="ARBA00022989"/>
    </source>
</evidence>
<dbReference type="Gene3D" id="3.30.565.10">
    <property type="entry name" value="Histidine kinase-like ATPase, C-terminal domain"/>
    <property type="match status" value="1"/>
</dbReference>
<comment type="caution">
    <text evidence="19">The sequence shown here is derived from an EMBL/GenBank/DDBJ whole genome shotgun (WGS) entry which is preliminary data.</text>
</comment>
<dbReference type="Gene3D" id="6.10.340.10">
    <property type="match status" value="1"/>
</dbReference>
<name>A0A3S0K783_9BACT</name>
<evidence type="ECO:0000256" key="1">
    <source>
        <dbReference type="ARBA" id="ARBA00000085"/>
    </source>
</evidence>
<feature type="domain" description="PAS" evidence="17">
    <location>
        <begin position="249"/>
        <end position="294"/>
    </location>
</feature>
<feature type="transmembrane region" description="Helical" evidence="15">
    <location>
        <begin position="6"/>
        <end position="27"/>
    </location>
</feature>
<dbReference type="GO" id="GO:0005524">
    <property type="term" value="F:ATP binding"/>
    <property type="evidence" value="ECO:0007669"/>
    <property type="project" value="UniProtKB-KW"/>
</dbReference>
<dbReference type="Pfam" id="PF00512">
    <property type="entry name" value="HisKA"/>
    <property type="match status" value="1"/>
</dbReference>
<dbReference type="InterPro" id="IPR003661">
    <property type="entry name" value="HisK_dim/P_dom"/>
</dbReference>
<keyword evidence="7" id="KW-0808">Transferase</keyword>
<dbReference type="PROSITE" id="PS50109">
    <property type="entry name" value="HIS_KIN"/>
    <property type="match status" value="1"/>
</dbReference>
<accession>A0A3S0K783</accession>
<dbReference type="OrthoDB" id="9813151at2"/>
<dbReference type="PROSITE" id="PS50885">
    <property type="entry name" value="HAMP"/>
    <property type="match status" value="1"/>
</dbReference>
<evidence type="ECO:0000256" key="3">
    <source>
        <dbReference type="ARBA" id="ARBA00004314"/>
    </source>
</evidence>
<evidence type="ECO:0000259" key="18">
    <source>
        <dbReference type="PROSITE" id="PS50885"/>
    </source>
</evidence>
<dbReference type="InterPro" id="IPR036890">
    <property type="entry name" value="HATPase_C_sf"/>
</dbReference>
<dbReference type="SUPFAM" id="SSF55785">
    <property type="entry name" value="PYP-like sensor domain (PAS domain)"/>
    <property type="match status" value="1"/>
</dbReference>
<organism evidence="19 20">
    <name type="scientific">Hymenobacter gummosus</name>
    <dbReference type="NCBI Taxonomy" id="1776032"/>
    <lineage>
        <taxon>Bacteria</taxon>
        <taxon>Pseudomonadati</taxon>
        <taxon>Bacteroidota</taxon>
        <taxon>Cytophagia</taxon>
        <taxon>Cytophagales</taxon>
        <taxon>Hymenobacteraceae</taxon>
        <taxon>Hymenobacter</taxon>
    </lineage>
</organism>
<dbReference type="SMART" id="SM00387">
    <property type="entry name" value="HATPase_c"/>
    <property type="match status" value="1"/>
</dbReference>
<dbReference type="GO" id="GO:0045121">
    <property type="term" value="C:membrane raft"/>
    <property type="evidence" value="ECO:0007669"/>
    <property type="project" value="UniProtKB-SubCell"/>
</dbReference>
<gene>
    <name evidence="19" type="ORF">EJV47_07935</name>
</gene>
<dbReference type="CDD" id="cd00130">
    <property type="entry name" value="PAS"/>
    <property type="match status" value="1"/>
</dbReference>
<dbReference type="GO" id="GO:0006355">
    <property type="term" value="P:regulation of DNA-templated transcription"/>
    <property type="evidence" value="ECO:0007669"/>
    <property type="project" value="InterPro"/>
</dbReference>
<sequence length="605" mass="66391">MYLKTKITLGFVAMLLLLLAIGGYAFYTVRQLDRSARAVLQANFHSVEYGQRMLRALDALERNPWTDTAATAQFEQALIDETANVTEPGEQRVVERLGEVFGQLRQYQADRVRAAAPPGSAGAPPTANPKLTAELRALTHRMIELNVQALTAKNSASNRGAERASHYLLAAAALAVLLGLGLVLSVPEAAVQPLRQLTAAIGHASQGHYRSSIPVESRDEFGVVASAFNQLLTQLRDFRASTTAELITERNRMTSLVDSLDEGLLLIDQHGRILLANPTAAELLGLPAAQLVGQPAAELARQNDLLRAMLAPLSAPRRQQAVAELPLFTIAQQGEEAYYRLTVHDIVSFNEAVDEMQFVGYILALRNVSEFKRLDQVKSDFLATVSHELKTPLASLNLSLKLLQDERTAPDKRQGLMQSMRQQTQRLQRMVGELLDVSRLEAGAGIQLDVRPTDLRDVVRYATDTVRAQLHDKHLQLRVELPADLPPVAADVEKTTWVLINLLANAIRYSPLDAPLTVRARPLPDSIELSVQDQGPGIAPAYHERIFQRFAQVPNHTEYRGGSGLGLSIAREFITAQGGRLWVESELGSGSRFAFTLPLAPGHAQ</sequence>
<evidence type="ECO:0000256" key="2">
    <source>
        <dbReference type="ARBA" id="ARBA00004236"/>
    </source>
</evidence>
<comment type="catalytic activity">
    <reaction evidence="1">
        <text>ATP + protein L-histidine = ADP + protein N-phospho-L-histidine.</text>
        <dbReference type="EC" id="2.7.13.3"/>
    </reaction>
</comment>
<dbReference type="CDD" id="cd06225">
    <property type="entry name" value="HAMP"/>
    <property type="match status" value="1"/>
</dbReference>
<evidence type="ECO:0000256" key="13">
    <source>
        <dbReference type="ARBA" id="ARBA00023012"/>
    </source>
</evidence>
<dbReference type="InterPro" id="IPR050351">
    <property type="entry name" value="BphY/WalK/GraS-like"/>
</dbReference>
<dbReference type="NCBIfam" id="TIGR00229">
    <property type="entry name" value="sensory_box"/>
    <property type="match status" value="1"/>
</dbReference>
<evidence type="ECO:0000256" key="8">
    <source>
        <dbReference type="ARBA" id="ARBA00022692"/>
    </source>
</evidence>
<dbReference type="GO" id="GO:0030295">
    <property type="term" value="F:protein kinase activator activity"/>
    <property type="evidence" value="ECO:0007669"/>
    <property type="project" value="TreeGrafter"/>
</dbReference>
<dbReference type="GO" id="GO:0007234">
    <property type="term" value="P:osmosensory signaling via phosphorelay pathway"/>
    <property type="evidence" value="ECO:0007669"/>
    <property type="project" value="TreeGrafter"/>
</dbReference>
<feature type="domain" description="Histidine kinase" evidence="16">
    <location>
        <begin position="384"/>
        <end position="601"/>
    </location>
</feature>
<dbReference type="CDD" id="cd00075">
    <property type="entry name" value="HATPase"/>
    <property type="match status" value="1"/>
</dbReference>
<dbReference type="Pfam" id="PF02518">
    <property type="entry name" value="HATPase_c"/>
    <property type="match status" value="1"/>
</dbReference>
<proteinExistence type="predicted"/>
<dbReference type="InterPro" id="IPR000014">
    <property type="entry name" value="PAS"/>
</dbReference>
<dbReference type="Proteomes" id="UP000282184">
    <property type="component" value="Unassembled WGS sequence"/>
</dbReference>
<dbReference type="Pfam" id="PF00672">
    <property type="entry name" value="HAMP"/>
    <property type="match status" value="1"/>
</dbReference>
<evidence type="ECO:0000256" key="5">
    <source>
        <dbReference type="ARBA" id="ARBA00022475"/>
    </source>
</evidence>